<feature type="compositionally biased region" description="Low complexity" evidence="1">
    <location>
        <begin position="13"/>
        <end position="34"/>
    </location>
</feature>
<dbReference type="InParanoid" id="A0A1B7MDD2"/>
<feature type="region of interest" description="Disordered" evidence="1">
    <location>
        <begin position="1"/>
        <end position="45"/>
    </location>
</feature>
<gene>
    <name evidence="2" type="ORF">K503DRAFT_870956</name>
</gene>
<accession>A0A1B7MDD2</accession>
<dbReference type="Proteomes" id="UP000092154">
    <property type="component" value="Unassembled WGS sequence"/>
</dbReference>
<proteinExistence type="predicted"/>
<evidence type="ECO:0000256" key="1">
    <source>
        <dbReference type="SAM" id="MobiDB-lite"/>
    </source>
</evidence>
<organism evidence="2 3">
    <name type="scientific">Rhizopogon vinicolor AM-OR11-026</name>
    <dbReference type="NCBI Taxonomy" id="1314800"/>
    <lineage>
        <taxon>Eukaryota</taxon>
        <taxon>Fungi</taxon>
        <taxon>Dikarya</taxon>
        <taxon>Basidiomycota</taxon>
        <taxon>Agaricomycotina</taxon>
        <taxon>Agaricomycetes</taxon>
        <taxon>Agaricomycetidae</taxon>
        <taxon>Boletales</taxon>
        <taxon>Suillineae</taxon>
        <taxon>Rhizopogonaceae</taxon>
        <taxon>Rhizopogon</taxon>
    </lineage>
</organism>
<dbReference type="AlphaFoldDB" id="A0A1B7MDD2"/>
<evidence type="ECO:0000313" key="2">
    <source>
        <dbReference type="EMBL" id="OAX30598.1"/>
    </source>
</evidence>
<evidence type="ECO:0000313" key="3">
    <source>
        <dbReference type="Proteomes" id="UP000092154"/>
    </source>
</evidence>
<dbReference type="EMBL" id="KV450218">
    <property type="protein sequence ID" value="OAX30598.1"/>
    <property type="molecule type" value="Genomic_DNA"/>
</dbReference>
<protein>
    <submittedName>
        <fullName evidence="2">Uncharacterized protein</fullName>
    </submittedName>
</protein>
<keyword evidence="3" id="KW-1185">Reference proteome</keyword>
<dbReference type="OrthoDB" id="10581043at2759"/>
<feature type="non-terminal residue" evidence="2">
    <location>
        <position position="118"/>
    </location>
</feature>
<name>A0A1B7MDD2_9AGAM</name>
<sequence length="118" mass="12811">MQESDSIQEIQEAPTAGGSSSNSPAAAAGPSTSNIPTFRTMDPADEDNSLRDLKVAFMVESVYHYAEEQRARAAVLLIMTFNEENGETFSYAAIPMRATGTGISDLQDHPLRDERISN</sequence>
<reference evidence="2 3" key="1">
    <citation type="submission" date="2016-06" db="EMBL/GenBank/DDBJ databases">
        <title>Comparative genomics of the ectomycorrhizal sister species Rhizopogon vinicolor and Rhizopogon vesiculosus (Basidiomycota: Boletales) reveals a divergence of the mating type B locus.</title>
        <authorList>
            <consortium name="DOE Joint Genome Institute"/>
            <person name="Mujic A.B."/>
            <person name="Kuo A."/>
            <person name="Tritt A."/>
            <person name="Lipzen A."/>
            <person name="Chen C."/>
            <person name="Johnson J."/>
            <person name="Sharma A."/>
            <person name="Barry K."/>
            <person name="Grigoriev I.V."/>
            <person name="Spatafora J.W."/>
        </authorList>
    </citation>
    <scope>NUCLEOTIDE SEQUENCE [LARGE SCALE GENOMIC DNA]</scope>
    <source>
        <strain evidence="2 3">AM-OR11-026</strain>
    </source>
</reference>